<reference evidence="6 7" key="2">
    <citation type="journal article" date="2021" name="Genomics">
        <title>High-quality reference genome for Clonorchis sinensis.</title>
        <authorList>
            <person name="Young N.D."/>
            <person name="Stroehlein A.J."/>
            <person name="Kinkar L."/>
            <person name="Wang T."/>
            <person name="Sohn W.M."/>
            <person name="Chang B.C.H."/>
            <person name="Kaur P."/>
            <person name="Weisz D."/>
            <person name="Dudchenko O."/>
            <person name="Aiden E.L."/>
            <person name="Korhonen P.K."/>
            <person name="Gasser R.B."/>
        </authorList>
    </citation>
    <scope>NUCLEOTIDE SEQUENCE [LARGE SCALE GENOMIC DNA]</scope>
    <source>
        <strain evidence="6">Cs-k2</strain>
    </source>
</reference>
<dbReference type="Gene3D" id="1.10.10.10">
    <property type="entry name" value="Winged helix-like DNA-binding domain superfamily/Winged helix DNA-binding domain"/>
    <property type="match status" value="1"/>
</dbReference>
<organism evidence="6 7">
    <name type="scientific">Clonorchis sinensis</name>
    <name type="common">Chinese liver fluke</name>
    <dbReference type="NCBI Taxonomy" id="79923"/>
    <lineage>
        <taxon>Eukaryota</taxon>
        <taxon>Metazoa</taxon>
        <taxon>Spiralia</taxon>
        <taxon>Lophotrochozoa</taxon>
        <taxon>Platyhelminthes</taxon>
        <taxon>Trematoda</taxon>
        <taxon>Digenea</taxon>
        <taxon>Opisthorchiida</taxon>
        <taxon>Opisthorchiata</taxon>
        <taxon>Opisthorchiidae</taxon>
        <taxon>Clonorchis</taxon>
    </lineage>
</organism>
<keyword evidence="3" id="KW-0539">Nucleus</keyword>
<dbReference type="GO" id="GO:0000981">
    <property type="term" value="F:DNA-binding transcription factor activity, RNA polymerase II-specific"/>
    <property type="evidence" value="ECO:0007669"/>
    <property type="project" value="TreeGrafter"/>
</dbReference>
<evidence type="ECO:0000313" key="6">
    <source>
        <dbReference type="EMBL" id="KAG5453809.1"/>
    </source>
</evidence>
<dbReference type="InterPro" id="IPR000418">
    <property type="entry name" value="Ets_dom"/>
</dbReference>
<dbReference type="EMBL" id="NIRI02000010">
    <property type="protein sequence ID" value="KAG5453809.1"/>
    <property type="molecule type" value="Genomic_DNA"/>
</dbReference>
<sequence>MLIAASRTLQIKWRIKMMTAQPLTCSLRQASEGIWTVRRVVISVCLRQPPMWSETEPILTLNSVASSWPRGGDLLLDQQFHTNTASMERYNSWNSVLCDMQHHHHQQQQQQQPREQLPQTMHPETLQQFRNDDSLIRDPCGLQFDAERKTEDVASHCNHIGHIKAEPHWPAAAVQESAASTCSFWASSWADLKHVGGQFPQFACSDNSSHWFCGEMGVQSYLSFLARHSNGLNSSSGGGLSDLSSSPEEDRIGMRTATSTAQHFAHNTTTPKLSENRSTHVTQRTARKATVFDQTAGLRSNKTSTILVKNRSDRKRHSKPSNKSSVKFSKVHSSESLSLRGSGDFLTPAEDFCNQRTRSFSHCSIADHGYPHGLVVGSPNSQQFIEQNMQANAAPDVGWTSFSSSAIQSKQRPSNTPEKHISIDAHQLHVSQSEQKPDPVEQSTGTTFVQFRQGTINQGGIAGYPHPDASFPTLAVSDDHIQANRFKTNTTTQVITASSRPHLIRSDSNTLLPTGIFSHSNFGLQHSETNQGGSHDVSSSCYLPESEVLSYSSHFAEFHRSDSLGKLNGNSGDSNPRSRQLIYLTGDNDHVLPPDQLLSESIWPIPKSTTGGDQATHCLPYLVNHSTTPIHTGPIQLWQFLLEELQNPSAKEYISWTGQGTEFKLKEPNQVAKRWGARKNKPKMNYEKLSRGLRYYYDKRIIEKVSGKRYVYRFTQNVHELFNTPTDPYIGGWDNFEKKYVTEPPEFSRTETALKESGSTYEEKLRALEHMPFSPPSQFGLPD</sequence>
<dbReference type="SUPFAM" id="SSF46785">
    <property type="entry name" value="Winged helix' DNA-binding domain"/>
    <property type="match status" value="1"/>
</dbReference>
<dbReference type="GO" id="GO:0030154">
    <property type="term" value="P:cell differentiation"/>
    <property type="evidence" value="ECO:0007669"/>
    <property type="project" value="TreeGrafter"/>
</dbReference>
<comment type="similarity">
    <text evidence="1 3">Belongs to the ETS family.</text>
</comment>
<comment type="subcellular location">
    <subcellularLocation>
        <location evidence="3">Nucleus</location>
    </subcellularLocation>
</comment>
<feature type="region of interest" description="Disordered" evidence="4">
    <location>
        <begin position="257"/>
        <end position="290"/>
    </location>
</feature>
<dbReference type="InterPro" id="IPR036388">
    <property type="entry name" value="WH-like_DNA-bd_sf"/>
</dbReference>
<reference evidence="6 7" key="1">
    <citation type="journal article" date="2018" name="Biotechnol. Adv.">
        <title>Improved genomic resources and new bioinformatic workflow for the carcinogenic parasite Clonorchis sinensis: Biotechnological implications.</title>
        <authorList>
            <person name="Wang D."/>
            <person name="Korhonen P.K."/>
            <person name="Gasser R.B."/>
            <person name="Young N.D."/>
        </authorList>
    </citation>
    <scope>NUCLEOTIDE SEQUENCE [LARGE SCALE GENOMIC DNA]</scope>
    <source>
        <strain evidence="6">Cs-k2</strain>
    </source>
</reference>
<keyword evidence="7" id="KW-1185">Reference proteome</keyword>
<dbReference type="Pfam" id="PF00178">
    <property type="entry name" value="Ets"/>
    <property type="match status" value="1"/>
</dbReference>
<dbReference type="PANTHER" id="PTHR11849">
    <property type="entry name" value="ETS"/>
    <property type="match status" value="1"/>
</dbReference>
<dbReference type="SMART" id="SM00413">
    <property type="entry name" value="ETS"/>
    <property type="match status" value="1"/>
</dbReference>
<gene>
    <name evidence="6" type="ORF">CSKR_112382</name>
</gene>
<evidence type="ECO:0000256" key="1">
    <source>
        <dbReference type="ARBA" id="ARBA00005562"/>
    </source>
</evidence>
<keyword evidence="2 3" id="KW-0238">DNA-binding</keyword>
<feature type="compositionally biased region" description="Polar residues" evidence="4">
    <location>
        <begin position="257"/>
        <end position="273"/>
    </location>
</feature>
<comment type="caution">
    <text evidence="6">The sequence shown here is derived from an EMBL/GenBank/DDBJ whole genome shotgun (WGS) entry which is preliminary data.</text>
</comment>
<proteinExistence type="inferred from homology"/>
<feature type="region of interest" description="Disordered" evidence="4">
    <location>
        <begin position="302"/>
        <end position="341"/>
    </location>
</feature>
<dbReference type="GO" id="GO:0005634">
    <property type="term" value="C:nucleus"/>
    <property type="evidence" value="ECO:0007669"/>
    <property type="project" value="UniProtKB-SubCell"/>
</dbReference>
<evidence type="ECO:0000313" key="7">
    <source>
        <dbReference type="Proteomes" id="UP000286415"/>
    </source>
</evidence>
<dbReference type="AlphaFoldDB" id="A0A8T1MXQ6"/>
<accession>A0A8T1MXQ6</accession>
<feature type="domain" description="ETS" evidence="5">
    <location>
        <begin position="635"/>
        <end position="715"/>
    </location>
</feature>
<name>A0A8T1MXQ6_CLOSI</name>
<dbReference type="Proteomes" id="UP000286415">
    <property type="component" value="Unassembled WGS sequence"/>
</dbReference>
<dbReference type="PRINTS" id="PR00454">
    <property type="entry name" value="ETSDOMAIN"/>
</dbReference>
<dbReference type="PROSITE" id="PS00346">
    <property type="entry name" value="ETS_DOMAIN_2"/>
    <property type="match status" value="1"/>
</dbReference>
<evidence type="ECO:0000259" key="5">
    <source>
        <dbReference type="PROSITE" id="PS50061"/>
    </source>
</evidence>
<evidence type="ECO:0000256" key="2">
    <source>
        <dbReference type="ARBA" id="ARBA00023125"/>
    </source>
</evidence>
<evidence type="ECO:0000256" key="3">
    <source>
        <dbReference type="RuleBase" id="RU004019"/>
    </source>
</evidence>
<dbReference type="PROSITE" id="PS50061">
    <property type="entry name" value="ETS_DOMAIN_3"/>
    <property type="match status" value="1"/>
</dbReference>
<dbReference type="InterPro" id="IPR036390">
    <property type="entry name" value="WH_DNA-bd_sf"/>
</dbReference>
<protein>
    <recommendedName>
        <fullName evidence="5">ETS domain-containing protein</fullName>
    </recommendedName>
</protein>
<dbReference type="OrthoDB" id="10067219at2759"/>
<evidence type="ECO:0000256" key="4">
    <source>
        <dbReference type="SAM" id="MobiDB-lite"/>
    </source>
</evidence>
<dbReference type="InterPro" id="IPR046328">
    <property type="entry name" value="ETS_fam"/>
</dbReference>
<dbReference type="GO" id="GO:0043565">
    <property type="term" value="F:sequence-specific DNA binding"/>
    <property type="evidence" value="ECO:0007669"/>
    <property type="project" value="InterPro"/>
</dbReference>
<dbReference type="PANTHER" id="PTHR11849:SF289">
    <property type="entry name" value="ETS-LIKE PROTEIN POINTED"/>
    <property type="match status" value="1"/>
</dbReference>